<gene>
    <name evidence="3" type="ORF">HYH03_008771</name>
</gene>
<evidence type="ECO:0000313" key="4">
    <source>
        <dbReference type="Proteomes" id="UP000612055"/>
    </source>
</evidence>
<dbReference type="OrthoDB" id="548053at2759"/>
<protein>
    <submittedName>
        <fullName evidence="3">Uncharacterized protein</fullName>
    </submittedName>
</protein>
<dbReference type="EMBL" id="JAEHOE010000040">
    <property type="protein sequence ID" value="KAG2493108.1"/>
    <property type="molecule type" value="Genomic_DNA"/>
</dbReference>
<evidence type="ECO:0000313" key="3">
    <source>
        <dbReference type="EMBL" id="KAG2493108.1"/>
    </source>
</evidence>
<accession>A0A836BZ75</accession>
<evidence type="ECO:0000256" key="1">
    <source>
        <dbReference type="ARBA" id="ARBA00004430"/>
    </source>
</evidence>
<dbReference type="Gene3D" id="3.80.10.10">
    <property type="entry name" value="Ribonuclease Inhibitor"/>
    <property type="match status" value="1"/>
</dbReference>
<comment type="subcellular location">
    <subcellularLocation>
        <location evidence="1">Cytoplasm</location>
        <location evidence="1">Cytoskeleton</location>
        <location evidence="1">Cilium axoneme</location>
    </subcellularLocation>
</comment>
<proteinExistence type="predicted"/>
<sequence length="941" mass="96896">MACSGLDVDDSAMRSTSVRDARCSTDAEAPGSAASLQKADAAVQTEWVASERQAFLESVTGACAPSHLGLFNVLRMLPPGVVTRNVMRRLGMREWCALRLLAREWDQQMRTEWADCTTRVLGPDCVTDLKRRHTEGPAQSLARRHPAASRLTLLHRRLERLVLPNTSAVGSSGLLEMPPVVVDDSPQLSEALQWALEGFAPRLRALRLESDAVAVSELDLELLSHYAPALTELRLRFDVCERPAPALEALAGLAGLRRLGVALGNHRLNYDPVPERMVRSLSALPRLSALSLELTTTELPLPTASPALQGLTSLRLAVIFRGYSAGQQSAQLRGLVSQLAELTRLRALAVPDGYRGSDGDLLRAAAPVLPSLTALHLPRLSATRPELEALARLPLLQHVTLGSIDVAPDEDYQDLIPYDYANNRYGTVDSLYGAGTHGGFNATGSSLLSPTTTARLAAGGGRAEGSLGDPLGDSEGTGGWGDDGVGGSWRDGGLSGGSWKDEEGSSPRGPLLHRTPNSNGGFGRLSGCGPLGDGGLGGDNGVGGGGYGYSGPGLGVLAGMGSWRHLALCGEQRMEALVAAGPLPAGLRGLSVEALRWPRGTRADLLPARAVATLRALCADLARPPALSVRLSLESLSGSATAIFAPDDPPDVDPGLGGTDSTAVSSAAPLANSPAGVAESPAASRLRVSDSLAKRVGALGCTTVREVVATACEALGSVPGLAGLRWSGLLPLLAHLGPCSMAATLRRLGQVSELEVAGGLAGCHPAASPLFLVQFARALGAMRGLRVLRLGPAAANSDALVQGTPGLLVALRPPLRVEASFLGPKDAAELRAMLEGLGANGRGQAGATGTLGAADRTPGQGGHAMTEPESPCVTIVSTDAGIGVGGDGGSGGRPGGLEDWGGCGGGAGASGGGWAAGDGLWWVDEAEGQEERASGWGPEWN</sequence>
<dbReference type="GO" id="GO:0005930">
    <property type="term" value="C:axoneme"/>
    <property type="evidence" value="ECO:0007669"/>
    <property type="project" value="UniProtKB-SubCell"/>
</dbReference>
<organism evidence="3 4">
    <name type="scientific">Edaphochlamys debaryana</name>
    <dbReference type="NCBI Taxonomy" id="47281"/>
    <lineage>
        <taxon>Eukaryota</taxon>
        <taxon>Viridiplantae</taxon>
        <taxon>Chlorophyta</taxon>
        <taxon>core chlorophytes</taxon>
        <taxon>Chlorophyceae</taxon>
        <taxon>CS clade</taxon>
        <taxon>Chlamydomonadales</taxon>
        <taxon>Chlamydomonadales incertae sedis</taxon>
        <taxon>Edaphochlamys</taxon>
    </lineage>
</organism>
<dbReference type="AlphaFoldDB" id="A0A836BZ75"/>
<dbReference type="Proteomes" id="UP000612055">
    <property type="component" value="Unassembled WGS sequence"/>
</dbReference>
<reference evidence="3" key="1">
    <citation type="journal article" date="2020" name="bioRxiv">
        <title>Comparative genomics of Chlamydomonas.</title>
        <authorList>
            <person name="Craig R.J."/>
            <person name="Hasan A.R."/>
            <person name="Ness R.W."/>
            <person name="Keightley P.D."/>
        </authorList>
    </citation>
    <scope>NUCLEOTIDE SEQUENCE</scope>
    <source>
        <strain evidence="3">CCAP 11/70</strain>
    </source>
</reference>
<dbReference type="SUPFAM" id="SSF52047">
    <property type="entry name" value="RNI-like"/>
    <property type="match status" value="1"/>
</dbReference>
<evidence type="ECO:0000256" key="2">
    <source>
        <dbReference type="SAM" id="MobiDB-lite"/>
    </source>
</evidence>
<feature type="region of interest" description="Disordered" evidence="2">
    <location>
        <begin position="644"/>
        <end position="676"/>
    </location>
</feature>
<comment type="caution">
    <text evidence="3">The sequence shown here is derived from an EMBL/GenBank/DDBJ whole genome shotgun (WGS) entry which is preliminary data.</text>
</comment>
<name>A0A836BZ75_9CHLO</name>
<keyword evidence="4" id="KW-1185">Reference proteome</keyword>
<feature type="region of interest" description="Disordered" evidence="2">
    <location>
        <begin position="458"/>
        <end position="519"/>
    </location>
</feature>
<feature type="compositionally biased region" description="Gly residues" evidence="2">
    <location>
        <begin position="475"/>
        <end position="496"/>
    </location>
</feature>
<dbReference type="InterPro" id="IPR032675">
    <property type="entry name" value="LRR_dom_sf"/>
</dbReference>